<dbReference type="OrthoDB" id="20729at2759"/>
<dbReference type="PANTHER" id="PTHR46527:SF1">
    <property type="entry name" value="NUCLEOPORIN NUP42"/>
    <property type="match status" value="1"/>
</dbReference>
<feature type="domain" description="C3H1-type" evidence="11">
    <location>
        <begin position="1"/>
        <end position="25"/>
    </location>
</feature>
<sequence>MTICRYFLQGNCRFGGRCRFEHTDPNSSYYENTPRRNDYNRYDNRSYNYNSRGRNNYSYDGRRNDYSYDYSYDDQSQTSYVDQQYNQRYYPPESNEYRSSYTNSDHYNTQARYGSRTQENSFQTDYYPNKNEWISDDYRRQIEQKRNSELFTNSSTPKSKISFSFKDQDAQSSTDHSTDLYTSDRTLVYVELIKEDIKAWELGSQWPFTCYCPIPEKSNFPGFTDLSPEELRCEAYKARENNTYDSYVESMNKVLQNIKLRRDQLKEPSVQMISIIEKLRNGQNLDAESSVDGILPLSKSNKSILEDMAAEESSIQKSASSFSFKTTLENYDVSKTSASNFSFKLPPDTEAKQSSQTAGDSDIYTSLEKLSDQDKEQFSASTFTLGKIPTMPPPQGLCF</sequence>
<evidence type="ECO:0000256" key="1">
    <source>
        <dbReference type="ARBA" id="ARBA00004335"/>
    </source>
</evidence>
<dbReference type="Gene3D" id="4.10.1000.10">
    <property type="entry name" value="Zinc finger, CCCH-type"/>
    <property type="match status" value="1"/>
</dbReference>
<evidence type="ECO:0000256" key="7">
    <source>
        <dbReference type="ARBA" id="ARBA00039886"/>
    </source>
</evidence>
<feature type="compositionally biased region" description="Low complexity" evidence="10">
    <location>
        <begin position="45"/>
        <end position="59"/>
    </location>
</feature>
<dbReference type="Proteomes" id="UP000886998">
    <property type="component" value="Unassembled WGS sequence"/>
</dbReference>
<evidence type="ECO:0000256" key="2">
    <source>
        <dbReference type="ARBA" id="ARBA00022723"/>
    </source>
</evidence>
<dbReference type="InterPro" id="IPR041367">
    <property type="entry name" value="Znf-CCCH_4"/>
</dbReference>
<evidence type="ECO:0000256" key="3">
    <source>
        <dbReference type="ARBA" id="ARBA00022771"/>
    </source>
</evidence>
<evidence type="ECO:0000259" key="11">
    <source>
        <dbReference type="PROSITE" id="PS50103"/>
    </source>
</evidence>
<evidence type="ECO:0000256" key="8">
    <source>
        <dbReference type="ARBA" id="ARBA00042384"/>
    </source>
</evidence>
<dbReference type="AlphaFoldDB" id="A0A8X6XIB1"/>
<gene>
    <name evidence="12" type="ORF">TNIN_11401</name>
</gene>
<evidence type="ECO:0000256" key="4">
    <source>
        <dbReference type="ARBA" id="ARBA00022833"/>
    </source>
</evidence>
<organism evidence="12 13">
    <name type="scientific">Trichonephila inaurata madagascariensis</name>
    <dbReference type="NCBI Taxonomy" id="2747483"/>
    <lineage>
        <taxon>Eukaryota</taxon>
        <taxon>Metazoa</taxon>
        <taxon>Ecdysozoa</taxon>
        <taxon>Arthropoda</taxon>
        <taxon>Chelicerata</taxon>
        <taxon>Arachnida</taxon>
        <taxon>Araneae</taxon>
        <taxon>Araneomorphae</taxon>
        <taxon>Entelegynae</taxon>
        <taxon>Araneoidea</taxon>
        <taxon>Nephilidae</taxon>
        <taxon>Trichonephila</taxon>
        <taxon>Trichonephila inaurata</taxon>
    </lineage>
</organism>
<evidence type="ECO:0000256" key="9">
    <source>
        <dbReference type="PROSITE-ProRule" id="PRU00723"/>
    </source>
</evidence>
<evidence type="ECO:0000313" key="12">
    <source>
        <dbReference type="EMBL" id="GFY53202.1"/>
    </source>
</evidence>
<accession>A0A8X6XIB1</accession>
<keyword evidence="2 9" id="KW-0479">Metal-binding</keyword>
<feature type="region of interest" description="Disordered" evidence="10">
    <location>
        <begin position="25"/>
        <end position="72"/>
    </location>
</feature>
<feature type="zinc finger region" description="C3H1-type" evidence="9">
    <location>
        <begin position="1"/>
        <end position="25"/>
    </location>
</feature>
<feature type="region of interest" description="Disordered" evidence="10">
    <location>
        <begin position="342"/>
        <end position="372"/>
    </location>
</feature>
<comment type="subcellular location">
    <subcellularLocation>
        <location evidence="1">Nucleus membrane</location>
        <topology evidence="1">Peripheral membrane protein</topology>
        <orientation evidence="1">Cytoplasmic side</orientation>
    </subcellularLocation>
</comment>
<keyword evidence="5" id="KW-0539">Nucleus</keyword>
<comment type="caution">
    <text evidence="12">The sequence shown here is derived from an EMBL/GenBank/DDBJ whole genome shotgun (WGS) entry which is preliminary data.</text>
</comment>
<keyword evidence="13" id="KW-1185">Reference proteome</keyword>
<protein>
    <recommendedName>
        <fullName evidence="7">Nucleoporin NUP42</fullName>
    </recommendedName>
    <alternativeName>
        <fullName evidence="8">Nucleoporin-like protein 2</fullName>
    </alternativeName>
</protein>
<evidence type="ECO:0000256" key="5">
    <source>
        <dbReference type="ARBA" id="ARBA00023242"/>
    </source>
</evidence>
<dbReference type="EMBL" id="BMAV01009150">
    <property type="protein sequence ID" value="GFY53202.1"/>
    <property type="molecule type" value="Genomic_DNA"/>
</dbReference>
<dbReference type="GO" id="GO:0008270">
    <property type="term" value="F:zinc ion binding"/>
    <property type="evidence" value="ECO:0007669"/>
    <property type="project" value="UniProtKB-KW"/>
</dbReference>
<comment type="function">
    <text evidence="6">Required for the export of mRNAs containing poly(A) tails from the nucleus into the cytoplasm.</text>
</comment>
<dbReference type="GO" id="GO:0031965">
    <property type="term" value="C:nuclear membrane"/>
    <property type="evidence" value="ECO:0007669"/>
    <property type="project" value="UniProtKB-SubCell"/>
</dbReference>
<evidence type="ECO:0000313" key="13">
    <source>
        <dbReference type="Proteomes" id="UP000886998"/>
    </source>
</evidence>
<dbReference type="PANTHER" id="PTHR46527">
    <property type="entry name" value="NUCLEOPORIN-LIKE PROTEIN 2"/>
    <property type="match status" value="1"/>
</dbReference>
<dbReference type="InterPro" id="IPR051767">
    <property type="entry name" value="Nucleoporin_NUP42"/>
</dbReference>
<feature type="compositionally biased region" description="Basic and acidic residues" evidence="10">
    <location>
        <begin position="33"/>
        <end position="44"/>
    </location>
</feature>
<evidence type="ECO:0000256" key="10">
    <source>
        <dbReference type="SAM" id="MobiDB-lite"/>
    </source>
</evidence>
<dbReference type="InterPro" id="IPR000571">
    <property type="entry name" value="Znf_CCCH"/>
</dbReference>
<evidence type="ECO:0000256" key="6">
    <source>
        <dbReference type="ARBA" id="ARBA00037262"/>
    </source>
</evidence>
<reference evidence="12" key="1">
    <citation type="submission" date="2020-08" db="EMBL/GenBank/DDBJ databases">
        <title>Multicomponent nature underlies the extraordinary mechanical properties of spider dragline silk.</title>
        <authorList>
            <person name="Kono N."/>
            <person name="Nakamura H."/>
            <person name="Mori M."/>
            <person name="Yoshida Y."/>
            <person name="Ohtoshi R."/>
            <person name="Malay A.D."/>
            <person name="Moran D.A.P."/>
            <person name="Tomita M."/>
            <person name="Numata K."/>
            <person name="Arakawa K."/>
        </authorList>
    </citation>
    <scope>NUCLEOTIDE SEQUENCE</scope>
</reference>
<dbReference type="PROSITE" id="PS50103">
    <property type="entry name" value="ZF_C3H1"/>
    <property type="match status" value="1"/>
</dbReference>
<dbReference type="SUPFAM" id="SSF90229">
    <property type="entry name" value="CCCH zinc finger"/>
    <property type="match status" value="1"/>
</dbReference>
<dbReference type="InterPro" id="IPR036855">
    <property type="entry name" value="Znf_CCCH_sf"/>
</dbReference>
<keyword evidence="3 9" id="KW-0863">Zinc-finger</keyword>
<keyword evidence="4 9" id="KW-0862">Zinc</keyword>
<name>A0A8X6XIB1_9ARAC</name>
<dbReference type="SMART" id="SM00356">
    <property type="entry name" value="ZnF_C3H1"/>
    <property type="match status" value="1"/>
</dbReference>
<proteinExistence type="predicted"/>
<dbReference type="Pfam" id="PF18044">
    <property type="entry name" value="zf-CCCH_4"/>
    <property type="match status" value="1"/>
</dbReference>